<reference evidence="2" key="1">
    <citation type="submission" date="2018-12" db="EMBL/GenBank/DDBJ databases">
        <title>Tengunoibacter tsumagoiensis gen. nov., sp. nov., Dictyobacter kobayashii sp. nov., D. alpinus sp. nov., and D. joshuensis sp. nov. and description of Dictyobacteraceae fam. nov. within the order Ktedonobacterales isolated from Tengu-no-mugimeshi.</title>
        <authorList>
            <person name="Wang C.M."/>
            <person name="Zheng Y."/>
            <person name="Sakai Y."/>
            <person name="Toyoda A."/>
            <person name="Minakuchi Y."/>
            <person name="Abe K."/>
            <person name="Yokota A."/>
            <person name="Yabe S."/>
        </authorList>
    </citation>
    <scope>NUCLEOTIDE SEQUENCE [LARGE SCALE GENOMIC DNA]</scope>
    <source>
        <strain evidence="2">S-27</strain>
    </source>
</reference>
<evidence type="ECO:0000313" key="1">
    <source>
        <dbReference type="EMBL" id="GCE06637.1"/>
    </source>
</evidence>
<dbReference type="EMBL" id="BIFQ01000001">
    <property type="protein sequence ID" value="GCE06637.1"/>
    <property type="molecule type" value="Genomic_DNA"/>
</dbReference>
<protein>
    <submittedName>
        <fullName evidence="1">Uncharacterized protein</fullName>
    </submittedName>
</protein>
<proteinExistence type="predicted"/>
<dbReference type="Proteomes" id="UP000287224">
    <property type="component" value="Unassembled WGS sequence"/>
</dbReference>
<comment type="caution">
    <text evidence="1">The sequence shown here is derived from an EMBL/GenBank/DDBJ whole genome shotgun (WGS) entry which is preliminary data.</text>
</comment>
<organism evidence="1 2">
    <name type="scientific">Dictyobacter aurantiacus</name>
    <dbReference type="NCBI Taxonomy" id="1936993"/>
    <lineage>
        <taxon>Bacteria</taxon>
        <taxon>Bacillati</taxon>
        <taxon>Chloroflexota</taxon>
        <taxon>Ktedonobacteria</taxon>
        <taxon>Ktedonobacterales</taxon>
        <taxon>Dictyobacteraceae</taxon>
        <taxon>Dictyobacter</taxon>
    </lineage>
</organism>
<name>A0A401ZIG9_9CHLR</name>
<accession>A0A401ZIG9</accession>
<dbReference type="OrthoDB" id="165845at2"/>
<sequence>MPLVSPDNSATSSDEIMRYPFDTMRTVAATILSNVSIALSEHEIAWKKAQDYVQSLPDPLQPAFMDVLNKHQQRIRDSYKWQEDFAGALFNAIDTVSNTDSNISTSFQKIDNAKFTGFGHGHLIVADE</sequence>
<evidence type="ECO:0000313" key="2">
    <source>
        <dbReference type="Proteomes" id="UP000287224"/>
    </source>
</evidence>
<dbReference type="RefSeq" id="WP_126597566.1">
    <property type="nucleotide sequence ID" value="NZ_BIFQ01000001.1"/>
</dbReference>
<gene>
    <name evidence="1" type="ORF">KDAU_39660</name>
</gene>
<dbReference type="AlphaFoldDB" id="A0A401ZIG9"/>
<keyword evidence="2" id="KW-1185">Reference proteome</keyword>